<accession>A0A364NNY0</accession>
<proteinExistence type="predicted"/>
<gene>
    <name evidence="1" type="ORF">DN062_07895</name>
</gene>
<reference evidence="1 2" key="1">
    <citation type="submission" date="2018-06" db="EMBL/GenBank/DDBJ databases">
        <title>Nitrincola tibetense sp. nov., isolated from Lake XuguoCo on Tibetan Plateau.</title>
        <authorList>
            <person name="Xing P."/>
        </authorList>
    </citation>
    <scope>NUCLEOTIDE SEQUENCE [LARGE SCALE GENOMIC DNA]</scope>
    <source>
        <strain evidence="2">xg18</strain>
    </source>
</reference>
<sequence>MIFARFMAIYGHKFKSCFETEHEIRLAKREWALSLGSYSESELVAAVNRCKETLAWMPSISEFLNILRSLQGDFGLPSTYKAYTEACFHAHEPSVYDWSHPAVYFAGQEVGWFRLRTEEEGQVYPAFQLAYEQLCRRVRQGESLHKPVHKGIEDKRDTTTALLIAEFAQEQDVSPELAATLLFYLTKPKGSRVRERFREQSIAKVQSLGLNLDLPV</sequence>
<dbReference type="OrthoDB" id="5725929at2"/>
<dbReference type="EMBL" id="QKRX01000004">
    <property type="protein sequence ID" value="RAU18720.1"/>
    <property type="molecule type" value="Genomic_DNA"/>
</dbReference>
<protein>
    <submittedName>
        <fullName evidence="1">Uncharacterized protein</fullName>
    </submittedName>
</protein>
<evidence type="ECO:0000313" key="1">
    <source>
        <dbReference type="EMBL" id="RAU18720.1"/>
    </source>
</evidence>
<dbReference type="GO" id="GO:0006270">
    <property type="term" value="P:DNA replication initiation"/>
    <property type="evidence" value="ECO:0007669"/>
    <property type="project" value="InterPro"/>
</dbReference>
<dbReference type="InterPro" id="IPR009731">
    <property type="entry name" value="P-like"/>
</dbReference>
<name>A0A364NNY0_9GAMM</name>
<evidence type="ECO:0000313" key="2">
    <source>
        <dbReference type="Proteomes" id="UP000250744"/>
    </source>
</evidence>
<organism evidence="1 2">
    <name type="scientific">Nitrincola tibetensis</name>
    <dbReference type="NCBI Taxonomy" id="2219697"/>
    <lineage>
        <taxon>Bacteria</taxon>
        <taxon>Pseudomonadati</taxon>
        <taxon>Pseudomonadota</taxon>
        <taxon>Gammaproteobacteria</taxon>
        <taxon>Oceanospirillales</taxon>
        <taxon>Oceanospirillaceae</taxon>
        <taxon>Nitrincola</taxon>
    </lineage>
</organism>
<dbReference type="Proteomes" id="UP000250744">
    <property type="component" value="Unassembled WGS sequence"/>
</dbReference>
<dbReference type="AlphaFoldDB" id="A0A364NNY0"/>
<keyword evidence="2" id="KW-1185">Reference proteome</keyword>
<dbReference type="Pfam" id="PF06992">
    <property type="entry name" value="Phage_lambda_P"/>
    <property type="match status" value="1"/>
</dbReference>
<comment type="caution">
    <text evidence="1">The sequence shown here is derived from an EMBL/GenBank/DDBJ whole genome shotgun (WGS) entry which is preliminary data.</text>
</comment>